<evidence type="ECO:0000256" key="2">
    <source>
        <dbReference type="ARBA" id="ARBA00002933"/>
    </source>
</evidence>
<dbReference type="AlphaFoldDB" id="A0A941DJ33"/>
<evidence type="ECO:0000256" key="5">
    <source>
        <dbReference type="ARBA" id="ARBA00022023"/>
    </source>
</evidence>
<dbReference type="SMART" id="SM00478">
    <property type="entry name" value="ENDO3c"/>
    <property type="match status" value="1"/>
</dbReference>
<dbReference type="Proteomes" id="UP000680067">
    <property type="component" value="Unassembled WGS sequence"/>
</dbReference>
<dbReference type="InterPro" id="IPR029119">
    <property type="entry name" value="MutY_C"/>
</dbReference>
<dbReference type="GO" id="GO:0000701">
    <property type="term" value="F:purine-specific mismatch base pair DNA N-glycosylase activity"/>
    <property type="evidence" value="ECO:0007669"/>
    <property type="project" value="UniProtKB-EC"/>
</dbReference>
<dbReference type="InterPro" id="IPR011257">
    <property type="entry name" value="DNA_glycosylase"/>
</dbReference>
<evidence type="ECO:0000256" key="11">
    <source>
        <dbReference type="ARBA" id="ARBA00023014"/>
    </source>
</evidence>
<dbReference type="SUPFAM" id="SSF48150">
    <property type="entry name" value="DNA-glycosylase"/>
    <property type="match status" value="1"/>
</dbReference>
<evidence type="ECO:0000256" key="14">
    <source>
        <dbReference type="RuleBase" id="RU365096"/>
    </source>
</evidence>
<accession>A0A941DJ33</accession>
<dbReference type="GO" id="GO:0034039">
    <property type="term" value="F:8-oxo-7,8-dihydroguanine DNA N-glycosylase activity"/>
    <property type="evidence" value="ECO:0007669"/>
    <property type="project" value="TreeGrafter"/>
</dbReference>
<keyword evidence="12" id="KW-0234">DNA repair</keyword>
<dbReference type="Gene3D" id="3.90.79.10">
    <property type="entry name" value="Nucleoside Triphosphate Pyrophosphohydrolase"/>
    <property type="match status" value="1"/>
</dbReference>
<evidence type="ECO:0000256" key="12">
    <source>
        <dbReference type="ARBA" id="ARBA00023204"/>
    </source>
</evidence>
<dbReference type="InterPro" id="IPR005760">
    <property type="entry name" value="A/G_AdeGlyc_MutY"/>
</dbReference>
<dbReference type="InterPro" id="IPR003265">
    <property type="entry name" value="HhH-GPD_domain"/>
</dbReference>
<evidence type="ECO:0000256" key="13">
    <source>
        <dbReference type="ARBA" id="ARBA00023295"/>
    </source>
</evidence>
<gene>
    <name evidence="16" type="primary">mutY</name>
    <name evidence="16" type="ORF">KDM89_02155</name>
</gene>
<evidence type="ECO:0000256" key="8">
    <source>
        <dbReference type="ARBA" id="ARBA00022763"/>
    </source>
</evidence>
<evidence type="ECO:0000313" key="16">
    <source>
        <dbReference type="EMBL" id="MBR7780930.1"/>
    </source>
</evidence>
<keyword evidence="11" id="KW-0411">Iron-sulfur</keyword>
<keyword evidence="10 14" id="KW-0408">Iron</keyword>
<dbReference type="Pfam" id="PF00730">
    <property type="entry name" value="HhH-GPD"/>
    <property type="match status" value="1"/>
</dbReference>
<comment type="function">
    <text evidence="2">Adenine glycosylase active on G-A mispairs. MutY also corrects error-prone DNA synthesis past GO lesions which are due to the oxidatively damaged form of guanine: 7,8-dihydro-8-oxoguanine (8-oxo-dGTP).</text>
</comment>
<organism evidence="16 17">
    <name type="scientific">Undibacterium luofuense</name>
    <dbReference type="NCBI Taxonomy" id="2828733"/>
    <lineage>
        <taxon>Bacteria</taxon>
        <taxon>Pseudomonadati</taxon>
        <taxon>Pseudomonadota</taxon>
        <taxon>Betaproteobacteria</taxon>
        <taxon>Burkholderiales</taxon>
        <taxon>Oxalobacteraceae</taxon>
        <taxon>Undibacterium</taxon>
    </lineage>
</organism>
<dbReference type="PANTHER" id="PTHR42944">
    <property type="entry name" value="ADENINE DNA GLYCOSYLASE"/>
    <property type="match status" value="1"/>
</dbReference>
<proteinExistence type="inferred from homology"/>
<feature type="domain" description="HhH-GPD" evidence="15">
    <location>
        <begin position="55"/>
        <end position="206"/>
    </location>
</feature>
<dbReference type="SUPFAM" id="SSF55811">
    <property type="entry name" value="Nudix"/>
    <property type="match status" value="1"/>
</dbReference>
<keyword evidence="7" id="KW-0479">Metal-binding</keyword>
<evidence type="ECO:0000256" key="7">
    <source>
        <dbReference type="ARBA" id="ARBA00022723"/>
    </source>
</evidence>
<evidence type="ECO:0000256" key="4">
    <source>
        <dbReference type="ARBA" id="ARBA00012045"/>
    </source>
</evidence>
<sequence length="377" mass="41781">MTVLHPDLAATAASFFSDGPSLGDRVVQWQRVHGRHDLPWQKNRTAYRVWLSEIMLQQTQVTAVIPYYERFLQRFPDVFSLAEAPIEDVMALWAGLGYYTRARNLHRCAQEVVATYRGEFPADPVLLQALPGIGRSTAAAISAFSYGTRAAIMDGNVKRVFARVFGIREYPGNKPVEDQLWLLADSLLPAEGIDAYTQGLMDLGATVCTRSKPVCMLCPLQPHCVANREQLTAELPVRKPKKAVPSKRVLMPVVMVNGQVLLEQRPPSGIWGGLLSLPEIGGMQLADDALFEPDTNAVSAFAEKFTEVQSVRLLPDFEHVFTHFRLQIFPVIAEGSRWLPQVAESRYSIASPEQADTLALPAPVRSLLTTLVQDSSL</sequence>
<dbReference type="CDD" id="cd03431">
    <property type="entry name" value="NUDIX_DNA_Glycosylase_C-MutY"/>
    <property type="match status" value="1"/>
</dbReference>
<reference evidence="16" key="1">
    <citation type="submission" date="2021-04" db="EMBL/GenBank/DDBJ databases">
        <title>novel species isolated from subtropical streams in China.</title>
        <authorList>
            <person name="Lu H."/>
        </authorList>
    </citation>
    <scope>NUCLEOTIDE SEQUENCE</scope>
    <source>
        <strain evidence="16">LFS511W</strain>
    </source>
</reference>
<evidence type="ECO:0000259" key="15">
    <source>
        <dbReference type="SMART" id="SM00478"/>
    </source>
</evidence>
<dbReference type="InterPro" id="IPR044298">
    <property type="entry name" value="MIG/MutY"/>
</dbReference>
<keyword evidence="9" id="KW-0378">Hydrolase</keyword>
<keyword evidence="8 14" id="KW-0227">DNA damage</keyword>
<keyword evidence="6" id="KW-0004">4Fe-4S</keyword>
<comment type="caution">
    <text evidence="16">The sequence shown here is derived from an EMBL/GenBank/DDBJ whole genome shotgun (WGS) entry which is preliminary data.</text>
</comment>
<comment type="similarity">
    <text evidence="3 14">Belongs to the Nth/MutY family.</text>
</comment>
<dbReference type="FunFam" id="1.10.340.30:FF:000002">
    <property type="entry name" value="Adenine DNA glycosylase"/>
    <property type="match status" value="1"/>
</dbReference>
<evidence type="ECO:0000256" key="6">
    <source>
        <dbReference type="ARBA" id="ARBA00022485"/>
    </source>
</evidence>
<evidence type="ECO:0000256" key="10">
    <source>
        <dbReference type="ARBA" id="ARBA00023004"/>
    </source>
</evidence>
<dbReference type="NCBIfam" id="TIGR01084">
    <property type="entry name" value="mutY"/>
    <property type="match status" value="1"/>
</dbReference>
<comment type="catalytic activity">
    <reaction evidence="1 14">
        <text>Hydrolyzes free adenine bases from 7,8-dihydro-8-oxoguanine:adenine mismatched double-stranded DNA, leaving an apurinic site.</text>
        <dbReference type="EC" id="3.2.2.31"/>
    </reaction>
</comment>
<dbReference type="GO" id="GO:0051539">
    <property type="term" value="F:4 iron, 4 sulfur cluster binding"/>
    <property type="evidence" value="ECO:0007669"/>
    <property type="project" value="UniProtKB-UniRule"/>
</dbReference>
<dbReference type="GO" id="GO:0032357">
    <property type="term" value="F:oxidized purine DNA binding"/>
    <property type="evidence" value="ECO:0007669"/>
    <property type="project" value="TreeGrafter"/>
</dbReference>
<dbReference type="GO" id="GO:0006284">
    <property type="term" value="P:base-excision repair"/>
    <property type="evidence" value="ECO:0007669"/>
    <property type="project" value="UniProtKB-UniRule"/>
</dbReference>
<dbReference type="Gene3D" id="1.10.340.30">
    <property type="entry name" value="Hypothetical protein, domain 2"/>
    <property type="match status" value="1"/>
</dbReference>
<dbReference type="PANTHER" id="PTHR42944:SF1">
    <property type="entry name" value="ADENINE DNA GLYCOSYLASE"/>
    <property type="match status" value="1"/>
</dbReference>
<dbReference type="RefSeq" id="WP_212686280.1">
    <property type="nucleotide sequence ID" value="NZ_JAGSPN010000001.1"/>
</dbReference>
<name>A0A941DJ33_9BURK</name>
<evidence type="ECO:0000256" key="3">
    <source>
        <dbReference type="ARBA" id="ARBA00008343"/>
    </source>
</evidence>
<dbReference type="Pfam" id="PF00633">
    <property type="entry name" value="HHH"/>
    <property type="match status" value="1"/>
</dbReference>
<dbReference type="GO" id="GO:0035485">
    <property type="term" value="F:adenine/guanine mispair binding"/>
    <property type="evidence" value="ECO:0007669"/>
    <property type="project" value="TreeGrafter"/>
</dbReference>
<dbReference type="Gene3D" id="1.10.1670.10">
    <property type="entry name" value="Helix-hairpin-Helix base-excision DNA repair enzymes (C-terminal)"/>
    <property type="match status" value="1"/>
</dbReference>
<keyword evidence="13 14" id="KW-0326">Glycosidase</keyword>
<dbReference type="GO" id="GO:0006298">
    <property type="term" value="P:mismatch repair"/>
    <property type="evidence" value="ECO:0007669"/>
    <property type="project" value="TreeGrafter"/>
</dbReference>
<evidence type="ECO:0000313" key="17">
    <source>
        <dbReference type="Proteomes" id="UP000680067"/>
    </source>
</evidence>
<dbReference type="InterPro" id="IPR023170">
    <property type="entry name" value="HhH_base_excis_C"/>
</dbReference>
<evidence type="ECO:0000256" key="9">
    <source>
        <dbReference type="ARBA" id="ARBA00022801"/>
    </source>
</evidence>
<dbReference type="InterPro" id="IPR015797">
    <property type="entry name" value="NUDIX_hydrolase-like_dom_sf"/>
</dbReference>
<evidence type="ECO:0000256" key="1">
    <source>
        <dbReference type="ARBA" id="ARBA00000843"/>
    </source>
</evidence>
<dbReference type="GO" id="GO:0046872">
    <property type="term" value="F:metal ion binding"/>
    <property type="evidence" value="ECO:0007669"/>
    <property type="project" value="UniProtKB-UniRule"/>
</dbReference>
<dbReference type="InterPro" id="IPR000445">
    <property type="entry name" value="HhH_motif"/>
</dbReference>
<dbReference type="Pfam" id="PF14815">
    <property type="entry name" value="NUDIX_4"/>
    <property type="match status" value="1"/>
</dbReference>
<keyword evidence="17" id="KW-1185">Reference proteome</keyword>
<dbReference type="EC" id="3.2.2.31" evidence="4 14"/>
<dbReference type="EMBL" id="JAGSPN010000001">
    <property type="protein sequence ID" value="MBR7780930.1"/>
    <property type="molecule type" value="Genomic_DNA"/>
</dbReference>
<comment type="cofactor">
    <cofactor evidence="14">
        <name>[4Fe-4S] cluster</name>
        <dbReference type="ChEBI" id="CHEBI:49883"/>
    </cofactor>
    <text evidence="14">Binds 1 [4Fe-4S] cluster.</text>
</comment>
<dbReference type="CDD" id="cd00056">
    <property type="entry name" value="ENDO3c"/>
    <property type="match status" value="1"/>
</dbReference>
<protein>
    <recommendedName>
        <fullName evidence="5 14">Adenine DNA glycosylase</fullName>
        <ecNumber evidence="4 14">3.2.2.31</ecNumber>
    </recommendedName>
</protein>